<feature type="transmembrane region" description="Helical" evidence="7">
    <location>
        <begin position="75"/>
        <end position="108"/>
    </location>
</feature>
<dbReference type="Pfam" id="PF07690">
    <property type="entry name" value="MFS_1"/>
    <property type="match status" value="1"/>
</dbReference>
<dbReference type="PANTHER" id="PTHR23513:SF9">
    <property type="entry name" value="ENTEROBACTIN EXPORTER ENTS"/>
    <property type="match status" value="1"/>
</dbReference>
<dbReference type="EMBL" id="CP072385">
    <property type="protein sequence ID" value="QUC10385.1"/>
    <property type="molecule type" value="Genomic_DNA"/>
</dbReference>
<evidence type="ECO:0000256" key="7">
    <source>
        <dbReference type="SAM" id="Phobius"/>
    </source>
</evidence>
<evidence type="ECO:0000256" key="5">
    <source>
        <dbReference type="ARBA" id="ARBA00022989"/>
    </source>
</evidence>
<evidence type="ECO:0000256" key="4">
    <source>
        <dbReference type="ARBA" id="ARBA00022692"/>
    </source>
</evidence>
<evidence type="ECO:0000313" key="8">
    <source>
        <dbReference type="EMBL" id="QUC10385.1"/>
    </source>
</evidence>
<evidence type="ECO:0000256" key="1">
    <source>
        <dbReference type="ARBA" id="ARBA00004429"/>
    </source>
</evidence>
<evidence type="ECO:0000313" key="9">
    <source>
        <dbReference type="Proteomes" id="UP000677180"/>
    </source>
</evidence>
<dbReference type="GO" id="GO:0005886">
    <property type="term" value="C:plasma membrane"/>
    <property type="evidence" value="ECO:0007669"/>
    <property type="project" value="UniProtKB-SubCell"/>
</dbReference>
<gene>
    <name evidence="8" type="ORF">J5A53_11390</name>
</gene>
<keyword evidence="6 7" id="KW-0472">Membrane</keyword>
<feature type="transmembrane region" description="Helical" evidence="7">
    <location>
        <begin position="42"/>
        <end position="63"/>
    </location>
</feature>
<feature type="transmembrane region" description="Helical" evidence="7">
    <location>
        <begin position="338"/>
        <end position="359"/>
    </location>
</feature>
<organism evidence="8 9">
    <name type="scientific">Arachnia propionica</name>
    <dbReference type="NCBI Taxonomy" id="1750"/>
    <lineage>
        <taxon>Bacteria</taxon>
        <taxon>Bacillati</taxon>
        <taxon>Actinomycetota</taxon>
        <taxon>Actinomycetes</taxon>
        <taxon>Propionibacteriales</taxon>
        <taxon>Propionibacteriaceae</taxon>
        <taxon>Arachnia</taxon>
    </lineage>
</organism>
<feature type="transmembrane region" description="Helical" evidence="7">
    <location>
        <begin position="157"/>
        <end position="185"/>
    </location>
</feature>
<dbReference type="RefSeq" id="WP_157682456.1">
    <property type="nucleotide sequence ID" value="NZ_CP040007.1"/>
</dbReference>
<dbReference type="SUPFAM" id="SSF103473">
    <property type="entry name" value="MFS general substrate transporter"/>
    <property type="match status" value="1"/>
</dbReference>
<dbReference type="InterPro" id="IPR011701">
    <property type="entry name" value="MFS"/>
</dbReference>
<name>A0AB37HU23_9ACTN</name>
<keyword evidence="3" id="KW-1003">Cell membrane</keyword>
<proteinExistence type="predicted"/>
<dbReference type="GO" id="GO:0022857">
    <property type="term" value="F:transmembrane transporter activity"/>
    <property type="evidence" value="ECO:0007669"/>
    <property type="project" value="InterPro"/>
</dbReference>
<dbReference type="PANTHER" id="PTHR23513">
    <property type="entry name" value="INTEGRAL MEMBRANE EFFLUX PROTEIN-RELATED"/>
    <property type="match status" value="1"/>
</dbReference>
<evidence type="ECO:0000256" key="2">
    <source>
        <dbReference type="ARBA" id="ARBA00022448"/>
    </source>
</evidence>
<keyword evidence="4 7" id="KW-0812">Transmembrane</keyword>
<dbReference type="AlphaFoldDB" id="A0AB37HU23"/>
<keyword evidence="5 7" id="KW-1133">Transmembrane helix</keyword>
<dbReference type="Gene3D" id="1.20.1250.20">
    <property type="entry name" value="MFS general substrate transporter like domains"/>
    <property type="match status" value="1"/>
</dbReference>
<feature type="transmembrane region" description="Helical" evidence="7">
    <location>
        <begin position="218"/>
        <end position="236"/>
    </location>
</feature>
<accession>A0AB37HU23</accession>
<feature type="transmembrane region" description="Helical" evidence="7">
    <location>
        <begin position="256"/>
        <end position="274"/>
    </location>
</feature>
<evidence type="ECO:0000256" key="6">
    <source>
        <dbReference type="ARBA" id="ARBA00023136"/>
    </source>
</evidence>
<comment type="subcellular location">
    <subcellularLocation>
        <location evidence="1">Cell inner membrane</location>
        <topology evidence="1">Multi-pass membrane protein</topology>
    </subcellularLocation>
</comment>
<reference evidence="8" key="1">
    <citation type="submission" date="2021-03" db="EMBL/GenBank/DDBJ databases">
        <title>Human Oral Microbial Genomes.</title>
        <authorList>
            <person name="Johnston C.D."/>
            <person name="Chen T."/>
            <person name="Dewhirst F.E."/>
        </authorList>
    </citation>
    <scope>NUCLEOTIDE SEQUENCE</scope>
    <source>
        <strain evidence="8">F0714</strain>
    </source>
</reference>
<sequence>MSHQRRVANLLLLATVAASISDLLLDLQVAWSLASNLGSVLAPATVLASSLLFRAAMSVVVGGIVDRYAPRTTMLLGLIGSLLLLLAFLAFVPIILTNVLAAVVFVLANDFCQSIFRRSSLIMASRSLRTEVFIKFQARTGVAGRLVGTAGLLSSGVLIAFVSVSVVVMIVAFGYMCAAVACFFATPGATRDAGKPRERLTLAGDLRLVGSLLMRSRFLRGFTLVLFVANLAYGFVPQLLPLALSIDESVQSLTMIRAGIAVGEIIGLVIVERFSRHVGRLFRLSMIGGGASVVLATAGVPMGLVVGAFLLYGLFDALSQPLFSYAVKQIDEEHRARVLGGIDAIVLLSPSVGLFIGSWLAEGGVLLSGVFVCLIFVVCLLIVHRNPVLSSPKLERE</sequence>
<protein>
    <submittedName>
        <fullName evidence="8">MFS transporter</fullName>
    </submittedName>
</protein>
<feature type="transmembrane region" description="Helical" evidence="7">
    <location>
        <begin position="365"/>
        <end position="383"/>
    </location>
</feature>
<dbReference type="InterPro" id="IPR036259">
    <property type="entry name" value="MFS_trans_sf"/>
</dbReference>
<dbReference type="Proteomes" id="UP000677180">
    <property type="component" value="Chromosome"/>
</dbReference>
<evidence type="ECO:0000256" key="3">
    <source>
        <dbReference type="ARBA" id="ARBA00022475"/>
    </source>
</evidence>
<keyword evidence="2" id="KW-0813">Transport</keyword>